<keyword evidence="5" id="KW-0472">Membrane</keyword>
<comment type="similarity">
    <text evidence="9">Belongs to the SPACA4/bouncer family.</text>
</comment>
<reference evidence="11" key="1">
    <citation type="submission" date="2025-08" db="UniProtKB">
        <authorList>
            <consortium name="Ensembl"/>
        </authorList>
    </citation>
    <scope>IDENTIFICATION</scope>
</reference>
<dbReference type="Gene3D" id="2.10.60.10">
    <property type="entry name" value="CD59"/>
    <property type="match status" value="1"/>
</dbReference>
<evidence type="ECO:0000313" key="11">
    <source>
        <dbReference type="Ensembl" id="ENSPMGP00000015466.1"/>
    </source>
</evidence>
<dbReference type="Proteomes" id="UP000261520">
    <property type="component" value="Unplaced"/>
</dbReference>
<accession>A0A3B4AG49</accession>
<proteinExistence type="inferred from homology"/>
<keyword evidence="4" id="KW-0732">Signal</keyword>
<dbReference type="CDD" id="cd00117">
    <property type="entry name" value="TFP"/>
    <property type="match status" value="1"/>
</dbReference>
<keyword evidence="3" id="KW-0336">GPI-anchor</keyword>
<dbReference type="STRING" id="409849.ENSPMGP00000015466"/>
<organism evidence="11 12">
    <name type="scientific">Periophthalmus magnuspinnatus</name>
    <dbReference type="NCBI Taxonomy" id="409849"/>
    <lineage>
        <taxon>Eukaryota</taxon>
        <taxon>Metazoa</taxon>
        <taxon>Chordata</taxon>
        <taxon>Craniata</taxon>
        <taxon>Vertebrata</taxon>
        <taxon>Euteleostomi</taxon>
        <taxon>Actinopterygii</taxon>
        <taxon>Neopterygii</taxon>
        <taxon>Teleostei</taxon>
        <taxon>Neoteleostei</taxon>
        <taxon>Acanthomorphata</taxon>
        <taxon>Gobiaria</taxon>
        <taxon>Gobiiformes</taxon>
        <taxon>Gobioidei</taxon>
        <taxon>Gobiidae</taxon>
        <taxon>Oxudercinae</taxon>
        <taxon>Periophthalmus</taxon>
    </lineage>
</organism>
<dbReference type="InterPro" id="IPR046354">
    <property type="entry name" value="SPACA4/Bouncer"/>
</dbReference>
<evidence type="ECO:0000256" key="2">
    <source>
        <dbReference type="ARBA" id="ARBA00022475"/>
    </source>
</evidence>
<feature type="domain" description="UPAR/Ly6" evidence="10">
    <location>
        <begin position="23"/>
        <end position="106"/>
    </location>
</feature>
<evidence type="ECO:0000256" key="5">
    <source>
        <dbReference type="ARBA" id="ARBA00023136"/>
    </source>
</evidence>
<dbReference type="InterPro" id="IPR045860">
    <property type="entry name" value="Snake_toxin-like_sf"/>
</dbReference>
<dbReference type="GO" id="GO:0035036">
    <property type="term" value="P:sperm-egg recognition"/>
    <property type="evidence" value="ECO:0007669"/>
    <property type="project" value="TreeGrafter"/>
</dbReference>
<sequence>MGCASGSIDCDSNSLYIETPSPLFCYTCVFPVVSPGDCIRFPVKCPVGQLCLSSRAVGRRGDFKVEVMERSCVAASMCGQTGHKHVMGLNFTFYNTCCNTNLCNSAPTSSANYWRASAITLLLGLSVGNAAL</sequence>
<dbReference type="PANTHER" id="PTHR47613:SF1">
    <property type="entry name" value="SPERM ACROSOME MEMBRANE-ASSOCIATED PROTEIN 4"/>
    <property type="match status" value="1"/>
</dbReference>
<keyword evidence="2" id="KW-1003">Cell membrane</keyword>
<evidence type="ECO:0000256" key="1">
    <source>
        <dbReference type="ARBA" id="ARBA00004609"/>
    </source>
</evidence>
<reference evidence="11" key="2">
    <citation type="submission" date="2025-09" db="UniProtKB">
        <authorList>
            <consortium name="Ensembl"/>
        </authorList>
    </citation>
    <scope>IDENTIFICATION</scope>
</reference>
<evidence type="ECO:0000256" key="4">
    <source>
        <dbReference type="ARBA" id="ARBA00022729"/>
    </source>
</evidence>
<dbReference type="AlphaFoldDB" id="A0A3B4AG49"/>
<dbReference type="SUPFAM" id="SSF57302">
    <property type="entry name" value="Snake toxin-like"/>
    <property type="match status" value="1"/>
</dbReference>
<dbReference type="Pfam" id="PF00021">
    <property type="entry name" value="UPAR_LY6"/>
    <property type="match status" value="1"/>
</dbReference>
<evidence type="ECO:0000256" key="9">
    <source>
        <dbReference type="ARBA" id="ARBA00029446"/>
    </source>
</evidence>
<comment type="subcellular location">
    <subcellularLocation>
        <location evidence="1">Cell membrane</location>
        <topology evidence="1">Lipid-anchor</topology>
        <topology evidence="1">GPI-anchor</topology>
    </subcellularLocation>
</comment>
<dbReference type="InterPro" id="IPR016054">
    <property type="entry name" value="LY6_UPA_recep-like"/>
</dbReference>
<evidence type="ECO:0000256" key="6">
    <source>
        <dbReference type="ARBA" id="ARBA00023157"/>
    </source>
</evidence>
<keyword evidence="6" id="KW-1015">Disulfide bond</keyword>
<evidence type="ECO:0000256" key="8">
    <source>
        <dbReference type="ARBA" id="ARBA00023288"/>
    </source>
</evidence>
<dbReference type="PANTHER" id="PTHR47613">
    <property type="entry name" value="SPERM ACROSOME MEMBRANE-ASSOCIATED PROTEIN 4"/>
    <property type="match status" value="1"/>
</dbReference>
<name>A0A3B4AG49_9GOBI</name>
<protein>
    <recommendedName>
        <fullName evidence="10">UPAR/Ly6 domain-containing protein</fullName>
    </recommendedName>
</protein>
<evidence type="ECO:0000256" key="7">
    <source>
        <dbReference type="ARBA" id="ARBA00023180"/>
    </source>
</evidence>
<evidence type="ECO:0000259" key="10">
    <source>
        <dbReference type="Pfam" id="PF00021"/>
    </source>
</evidence>
<keyword evidence="8" id="KW-0449">Lipoprotein</keyword>
<evidence type="ECO:0000313" key="12">
    <source>
        <dbReference type="Proteomes" id="UP000261520"/>
    </source>
</evidence>
<dbReference type="GO" id="GO:0098552">
    <property type="term" value="C:side of membrane"/>
    <property type="evidence" value="ECO:0007669"/>
    <property type="project" value="UniProtKB-KW"/>
</dbReference>
<dbReference type="GO" id="GO:0005886">
    <property type="term" value="C:plasma membrane"/>
    <property type="evidence" value="ECO:0007669"/>
    <property type="project" value="UniProtKB-SubCell"/>
</dbReference>
<keyword evidence="12" id="KW-1185">Reference proteome</keyword>
<dbReference type="Ensembl" id="ENSPMGT00000016491.1">
    <property type="protein sequence ID" value="ENSPMGP00000015466.1"/>
    <property type="gene ID" value="ENSPMGG00000012673.1"/>
</dbReference>
<evidence type="ECO:0000256" key="3">
    <source>
        <dbReference type="ARBA" id="ARBA00022622"/>
    </source>
</evidence>
<keyword evidence="7" id="KW-0325">Glycoprotein</keyword>